<evidence type="ECO:0000256" key="2">
    <source>
        <dbReference type="ARBA" id="ARBA00022688"/>
    </source>
</evidence>
<feature type="binding site" evidence="8">
    <location>
        <position position="231"/>
    </location>
    <ligand>
        <name>Fe cation</name>
        <dbReference type="ChEBI" id="CHEBI:24875"/>
        <label>1</label>
    </ligand>
</feature>
<dbReference type="InParanoid" id="A0A4Q1BJ29"/>
<keyword evidence="7 8" id="KW-0472">Membrane</keyword>
<proteinExistence type="inferred from homology"/>
<keyword evidence="2 8" id="KW-0831">Ubiquinone biosynthesis</keyword>
<dbReference type="Proteomes" id="UP000289152">
    <property type="component" value="Unassembled WGS sequence"/>
</dbReference>
<dbReference type="VEuPathDB" id="FungiDB:TREMEDRAFT_17977"/>
<dbReference type="PANTHER" id="PTHR11237:SF4">
    <property type="entry name" value="5-DEMETHOXYUBIQUINONE HYDROXYLASE, MITOCHONDRIAL"/>
    <property type="match status" value="1"/>
</dbReference>
<feature type="compositionally biased region" description="Low complexity" evidence="9">
    <location>
        <begin position="114"/>
        <end position="137"/>
    </location>
</feature>
<comment type="similarity">
    <text evidence="8">Belongs to the COQ7 family.</text>
</comment>
<keyword evidence="10" id="KW-0830">Ubiquinone</keyword>
<comment type="cofactor">
    <cofactor evidence="8">
        <name>Fe cation</name>
        <dbReference type="ChEBI" id="CHEBI:24875"/>
    </cofactor>
    <text evidence="8">Binds 2 iron ions per subunit.</text>
</comment>
<evidence type="ECO:0000256" key="7">
    <source>
        <dbReference type="ARBA" id="ARBA00023136"/>
    </source>
</evidence>
<dbReference type="OrthoDB" id="275371at2759"/>
<dbReference type="GO" id="GO:0006744">
    <property type="term" value="P:ubiquinone biosynthetic process"/>
    <property type="evidence" value="ECO:0007669"/>
    <property type="project" value="UniProtKB-UniRule"/>
</dbReference>
<feature type="compositionally biased region" description="Low complexity" evidence="9">
    <location>
        <begin position="303"/>
        <end position="314"/>
    </location>
</feature>
<comment type="pathway">
    <text evidence="1 8">Cofactor biosynthesis; ubiquinone biosynthesis.</text>
</comment>
<dbReference type="EMBL" id="SDIL01000065">
    <property type="protein sequence ID" value="RXK37602.1"/>
    <property type="molecule type" value="Genomic_DNA"/>
</dbReference>
<comment type="function">
    <text evidence="8">Catalyzes the hydroxylation of 2-polyprenyl-3-methyl-6-methoxy-1,4-benzoquinol (DMQH2) during ubiquinone biosynthesis. Has also a structural role in the COQ enzyme complex, stabilizing other COQ polypeptides.</text>
</comment>
<feature type="compositionally biased region" description="Low complexity" evidence="9">
    <location>
        <begin position="59"/>
        <end position="83"/>
    </location>
</feature>
<dbReference type="CDD" id="cd01042">
    <property type="entry name" value="DMQH"/>
    <property type="match status" value="1"/>
</dbReference>
<reference evidence="10 11" key="1">
    <citation type="submission" date="2016-06" db="EMBL/GenBank/DDBJ databases">
        <title>Evolution of pathogenesis and genome organization in the Tremellales.</title>
        <authorList>
            <person name="Cuomo C."/>
            <person name="Litvintseva A."/>
            <person name="Heitman J."/>
            <person name="Chen Y."/>
            <person name="Sun S."/>
            <person name="Springer D."/>
            <person name="Dromer F."/>
            <person name="Young S."/>
            <person name="Zeng Q."/>
            <person name="Chapman S."/>
            <person name="Gujja S."/>
            <person name="Saif S."/>
            <person name="Birren B."/>
        </authorList>
    </citation>
    <scope>NUCLEOTIDE SEQUENCE [LARGE SCALE GENOMIC DNA]</scope>
    <source>
        <strain evidence="10 11">ATCC 28783</strain>
    </source>
</reference>
<dbReference type="FunCoup" id="A0A4Q1BJ29">
    <property type="interactions" value="178"/>
</dbReference>
<keyword evidence="6 8" id="KW-0503">Monooxygenase</keyword>
<organism evidence="10 11">
    <name type="scientific">Tremella mesenterica</name>
    <name type="common">Jelly fungus</name>
    <dbReference type="NCBI Taxonomy" id="5217"/>
    <lineage>
        <taxon>Eukaryota</taxon>
        <taxon>Fungi</taxon>
        <taxon>Dikarya</taxon>
        <taxon>Basidiomycota</taxon>
        <taxon>Agaricomycotina</taxon>
        <taxon>Tremellomycetes</taxon>
        <taxon>Tremellales</taxon>
        <taxon>Tremellaceae</taxon>
        <taxon>Tremella</taxon>
    </lineage>
</organism>
<name>A0A4Q1BJ29_TREME</name>
<gene>
    <name evidence="8" type="primary">COQ7</name>
    <name evidence="10" type="ORF">M231_05144</name>
</gene>
<keyword evidence="8" id="KW-0999">Mitochondrion inner membrane</keyword>
<feature type="compositionally biased region" description="Polar residues" evidence="9">
    <location>
        <begin position="138"/>
        <end position="158"/>
    </location>
</feature>
<feature type="binding site" evidence="8">
    <location>
        <position position="234"/>
    </location>
    <ligand>
        <name>Fe cation</name>
        <dbReference type="ChEBI" id="CHEBI:24875"/>
        <label>1</label>
    </ligand>
</feature>
<comment type="subunit">
    <text evidence="8">Component of a multi-subunit COQ enzyme complex, composed of at least COQ3, COQ4, COQ5, COQ6, COQ7 and COQ9.</text>
</comment>
<dbReference type="UniPathway" id="UPA00232"/>
<dbReference type="GO" id="GO:0031314">
    <property type="term" value="C:extrinsic component of mitochondrial inner membrane"/>
    <property type="evidence" value="ECO:0007669"/>
    <property type="project" value="UniProtKB-UniRule"/>
</dbReference>
<evidence type="ECO:0000313" key="11">
    <source>
        <dbReference type="Proteomes" id="UP000289152"/>
    </source>
</evidence>
<protein>
    <recommendedName>
        <fullName evidence="8">5-demethoxyubiquinone hydroxylase, mitochondrial</fullName>
        <shortName evidence="8">DMQ hydroxylase</shortName>
        <ecNumber evidence="8">1.14.99.60</ecNumber>
    </recommendedName>
    <alternativeName>
        <fullName evidence="8">Ubiquinone biosynthesis monooxygenase COQ7</fullName>
    </alternativeName>
</protein>
<keyword evidence="3 8" id="KW-0479">Metal-binding</keyword>
<keyword evidence="5 8" id="KW-0408">Iron</keyword>
<feature type="compositionally biased region" description="Polar residues" evidence="9">
    <location>
        <begin position="47"/>
        <end position="58"/>
    </location>
</feature>
<keyword evidence="11" id="KW-1185">Reference proteome</keyword>
<feature type="binding site" evidence="8">
    <location>
        <position position="231"/>
    </location>
    <ligand>
        <name>Fe cation</name>
        <dbReference type="ChEBI" id="CHEBI:24875"/>
        <label>2</label>
    </ligand>
</feature>
<evidence type="ECO:0000256" key="6">
    <source>
        <dbReference type="ARBA" id="ARBA00023033"/>
    </source>
</evidence>
<dbReference type="AlphaFoldDB" id="A0A4Q1BJ29"/>
<evidence type="ECO:0000256" key="9">
    <source>
        <dbReference type="SAM" id="MobiDB-lite"/>
    </source>
</evidence>
<dbReference type="SUPFAM" id="SSF47240">
    <property type="entry name" value="Ferritin-like"/>
    <property type="match status" value="1"/>
</dbReference>
<dbReference type="STRING" id="5217.A0A4Q1BJ29"/>
<feature type="binding site" evidence="8">
    <location>
        <position position="354"/>
    </location>
    <ligand>
        <name>Fe cation</name>
        <dbReference type="ChEBI" id="CHEBI:24875"/>
        <label>2</label>
    </ligand>
</feature>
<feature type="binding site" evidence="8">
    <location>
        <position position="351"/>
    </location>
    <ligand>
        <name>Fe cation</name>
        <dbReference type="ChEBI" id="CHEBI:24875"/>
        <label>1</label>
    </ligand>
</feature>
<feature type="region of interest" description="Disordered" evidence="9">
    <location>
        <begin position="42"/>
        <end position="83"/>
    </location>
</feature>
<keyword evidence="8" id="KW-0496">Mitochondrion</keyword>
<feature type="binding site" evidence="8">
    <location>
        <position position="351"/>
    </location>
    <ligand>
        <name>Fe cation</name>
        <dbReference type="ChEBI" id="CHEBI:24875"/>
        <label>2</label>
    </ligand>
</feature>
<dbReference type="HAMAP" id="MF_01658">
    <property type="entry name" value="COQ7"/>
    <property type="match status" value="1"/>
</dbReference>
<dbReference type="PANTHER" id="PTHR11237">
    <property type="entry name" value="COENZYME Q10 BIOSYNTHESIS PROTEIN 7"/>
    <property type="match status" value="1"/>
</dbReference>
<dbReference type="Pfam" id="PF03232">
    <property type="entry name" value="COQ7"/>
    <property type="match status" value="1"/>
</dbReference>
<evidence type="ECO:0000256" key="5">
    <source>
        <dbReference type="ARBA" id="ARBA00023004"/>
    </source>
</evidence>
<feature type="binding site" evidence="8">
    <location>
        <position position="283"/>
    </location>
    <ligand>
        <name>Fe cation</name>
        <dbReference type="ChEBI" id="CHEBI:24875"/>
        <label>2</label>
    </ligand>
</feature>
<feature type="region of interest" description="Disordered" evidence="9">
    <location>
        <begin position="114"/>
        <end position="169"/>
    </location>
</feature>
<feature type="binding site" evidence="8">
    <location>
        <position position="198"/>
    </location>
    <ligand>
        <name>Fe cation</name>
        <dbReference type="ChEBI" id="CHEBI:24875"/>
        <label>1</label>
    </ligand>
</feature>
<comment type="caution">
    <text evidence="10">The sequence shown here is derived from an EMBL/GenBank/DDBJ whole genome shotgun (WGS) entry which is preliminary data.</text>
</comment>
<dbReference type="EC" id="1.14.99.60" evidence="8"/>
<comment type="catalytic activity">
    <reaction evidence="8">
        <text>a 5-methoxy-2-methyl-3-(all-trans-polyprenyl)benzene-1,4-diol + AH2 + O2 = a 3-demethylubiquinol + A + H2O</text>
        <dbReference type="Rhea" id="RHEA:50908"/>
        <dbReference type="Rhea" id="RHEA-COMP:10859"/>
        <dbReference type="Rhea" id="RHEA-COMP:10914"/>
        <dbReference type="ChEBI" id="CHEBI:13193"/>
        <dbReference type="ChEBI" id="CHEBI:15377"/>
        <dbReference type="ChEBI" id="CHEBI:15379"/>
        <dbReference type="ChEBI" id="CHEBI:17499"/>
        <dbReference type="ChEBI" id="CHEBI:84167"/>
        <dbReference type="ChEBI" id="CHEBI:84422"/>
        <dbReference type="EC" id="1.14.99.60"/>
    </reaction>
</comment>
<keyword evidence="4 8" id="KW-0560">Oxidoreductase</keyword>
<dbReference type="GO" id="GO:0016709">
    <property type="term" value="F:oxidoreductase activity, acting on paired donors, with incorporation or reduction of molecular oxygen, NAD(P)H as one donor, and incorporation of one atom of oxygen"/>
    <property type="evidence" value="ECO:0007669"/>
    <property type="project" value="UniProtKB-UniRule"/>
</dbReference>
<comment type="subcellular location">
    <subcellularLocation>
        <location evidence="8">Mitochondrion inner membrane</location>
        <topology evidence="8">Peripheral membrane protein</topology>
        <orientation evidence="8">Matrix side</orientation>
    </subcellularLocation>
</comment>
<evidence type="ECO:0000256" key="4">
    <source>
        <dbReference type="ARBA" id="ARBA00023002"/>
    </source>
</evidence>
<dbReference type="GO" id="GO:0046872">
    <property type="term" value="F:metal ion binding"/>
    <property type="evidence" value="ECO:0007669"/>
    <property type="project" value="UniProtKB-KW"/>
</dbReference>
<feature type="compositionally biased region" description="Polar residues" evidence="9">
    <location>
        <begin position="315"/>
        <end position="329"/>
    </location>
</feature>
<dbReference type="GO" id="GO:0008682">
    <property type="term" value="F:3-demethoxyubiquinol 3-hydroxylase activity"/>
    <property type="evidence" value="ECO:0007669"/>
    <property type="project" value="UniProtKB-EC"/>
</dbReference>
<sequence>MSLPRNMNLPFYKIRSTLHAYTRNHSTQSRFRPSYIYLKSISPIPPDQNTSPIQSHFPSSTSNSSSTSLTSDSSSSTSDSISFNSYPSHTPISTTQSIDSSIFPSSQSSYSSTSSSTQSFHLSTQPSHPSTSSSTQTFHLSTQLPHSSTQTSHSSIPNAETARKDQWDQWKATHTRPDLTEEQQELISKIIRVDQAGELGANWIYRGQKWASLMRGDLKTAKDVEEMWENEKHHLHITHLLQKQHHIRPTLLYPVWQGLAFFLGASTGLAGREAAMACTEAVETVIGEHYDDQLKALQPLISPSPSSSLSNSSPDYHTSSQSMIDSSSLPVKPHPSLPLLANIIREFRDDELEHLDIAVEGGAQKAPGHALLSAVVGLACKVAIKVCERV</sequence>
<dbReference type="InterPro" id="IPR011566">
    <property type="entry name" value="Ubq_synth_Coq7"/>
</dbReference>
<evidence type="ECO:0000256" key="3">
    <source>
        <dbReference type="ARBA" id="ARBA00022723"/>
    </source>
</evidence>
<evidence type="ECO:0000256" key="1">
    <source>
        <dbReference type="ARBA" id="ARBA00004749"/>
    </source>
</evidence>
<evidence type="ECO:0000256" key="8">
    <source>
        <dbReference type="HAMAP-Rule" id="MF_03194"/>
    </source>
</evidence>
<dbReference type="InterPro" id="IPR009078">
    <property type="entry name" value="Ferritin-like_SF"/>
</dbReference>
<accession>A0A4Q1BJ29</accession>
<feature type="region of interest" description="Disordered" evidence="9">
    <location>
        <begin position="303"/>
        <end position="330"/>
    </location>
</feature>
<evidence type="ECO:0000313" key="10">
    <source>
        <dbReference type="EMBL" id="RXK37602.1"/>
    </source>
</evidence>